<name>A0A562IQW3_9ACTN</name>
<protein>
    <submittedName>
        <fullName evidence="4">Sporulation and spore germination protein</fullName>
    </submittedName>
</protein>
<dbReference type="PROSITE" id="PS51257">
    <property type="entry name" value="PROKAR_LIPOPROTEIN"/>
    <property type="match status" value="1"/>
</dbReference>
<feature type="region of interest" description="Disordered" evidence="1">
    <location>
        <begin position="158"/>
        <end position="225"/>
    </location>
</feature>
<evidence type="ECO:0000256" key="2">
    <source>
        <dbReference type="SAM" id="SignalP"/>
    </source>
</evidence>
<feature type="signal peptide" evidence="2">
    <location>
        <begin position="1"/>
        <end position="22"/>
    </location>
</feature>
<dbReference type="EMBL" id="VLKF01000001">
    <property type="protein sequence ID" value="TWH73282.1"/>
    <property type="molecule type" value="Genomic_DNA"/>
</dbReference>
<organism evidence="4 5">
    <name type="scientific">Modestobacter roseus</name>
    <dbReference type="NCBI Taxonomy" id="1181884"/>
    <lineage>
        <taxon>Bacteria</taxon>
        <taxon>Bacillati</taxon>
        <taxon>Actinomycetota</taxon>
        <taxon>Actinomycetes</taxon>
        <taxon>Geodermatophilales</taxon>
        <taxon>Geodermatophilaceae</taxon>
        <taxon>Modestobacter</taxon>
    </lineage>
</organism>
<dbReference type="Proteomes" id="UP000321490">
    <property type="component" value="Unassembled WGS sequence"/>
</dbReference>
<accession>A0A562IQW3</accession>
<keyword evidence="5" id="KW-1185">Reference proteome</keyword>
<dbReference type="Pfam" id="PF10646">
    <property type="entry name" value="Germane"/>
    <property type="match status" value="1"/>
</dbReference>
<sequence>MRLRVLGVALAAALLTGCGVSAQDTAEPLRTGVPLVTQPGAGGPATGQRLTVYLVRGARLTEVERRMDAPTVAAALDQVVDGPTRAEAADGVRTALAPEVVGVEVVLPDGTTTVAVTRGFTSITGGNQLLAVAQVVWTLTGLPTVTRVRFTVEGMPVELPTDTGLSTGPVGRGDYLSVAPAERTPSGTAPSGTAPSQTAPSQTGPSQTAPSQTGPSETAPADPED</sequence>
<comment type="caution">
    <text evidence="4">The sequence shown here is derived from an EMBL/GenBank/DDBJ whole genome shotgun (WGS) entry which is preliminary data.</text>
</comment>
<evidence type="ECO:0000313" key="5">
    <source>
        <dbReference type="Proteomes" id="UP000321490"/>
    </source>
</evidence>
<dbReference type="SMART" id="SM00909">
    <property type="entry name" value="Germane"/>
    <property type="match status" value="1"/>
</dbReference>
<feature type="domain" description="GerMN" evidence="3">
    <location>
        <begin position="72"/>
        <end position="161"/>
    </location>
</feature>
<reference evidence="4 5" key="1">
    <citation type="submission" date="2019-07" db="EMBL/GenBank/DDBJ databases">
        <title>R&amp;d 2014.</title>
        <authorList>
            <person name="Klenk H.-P."/>
        </authorList>
    </citation>
    <scope>NUCLEOTIDE SEQUENCE [LARGE SCALE GENOMIC DNA]</scope>
    <source>
        <strain evidence="4 5">DSM 45764</strain>
    </source>
</reference>
<proteinExistence type="predicted"/>
<feature type="chain" id="PRO_5022037463" evidence="2">
    <location>
        <begin position="23"/>
        <end position="225"/>
    </location>
</feature>
<keyword evidence="2" id="KW-0732">Signal</keyword>
<feature type="compositionally biased region" description="Polar residues" evidence="1">
    <location>
        <begin position="185"/>
        <end position="216"/>
    </location>
</feature>
<evidence type="ECO:0000313" key="4">
    <source>
        <dbReference type="EMBL" id="TWH73282.1"/>
    </source>
</evidence>
<gene>
    <name evidence="4" type="ORF">JD78_01805</name>
</gene>
<evidence type="ECO:0000259" key="3">
    <source>
        <dbReference type="SMART" id="SM00909"/>
    </source>
</evidence>
<dbReference type="InterPro" id="IPR019606">
    <property type="entry name" value="GerMN"/>
</dbReference>
<evidence type="ECO:0000256" key="1">
    <source>
        <dbReference type="SAM" id="MobiDB-lite"/>
    </source>
</evidence>
<dbReference type="AlphaFoldDB" id="A0A562IQW3"/>